<organism evidence="1 2">
    <name type="scientific">Crassaminicella thermophila</name>
    <dbReference type="NCBI Taxonomy" id="2599308"/>
    <lineage>
        <taxon>Bacteria</taxon>
        <taxon>Bacillati</taxon>
        <taxon>Bacillota</taxon>
        <taxon>Clostridia</taxon>
        <taxon>Eubacteriales</taxon>
        <taxon>Clostridiaceae</taxon>
        <taxon>Crassaminicella</taxon>
    </lineage>
</organism>
<dbReference type="Proteomes" id="UP000324646">
    <property type="component" value="Chromosome"/>
</dbReference>
<evidence type="ECO:0000313" key="1">
    <source>
        <dbReference type="EMBL" id="QEK11665.1"/>
    </source>
</evidence>
<reference evidence="1 2" key="1">
    <citation type="submission" date="2019-07" db="EMBL/GenBank/DDBJ databases">
        <title>Complete genome of Crassaminicella thermophila SY095.</title>
        <authorList>
            <person name="Li X."/>
        </authorList>
    </citation>
    <scope>NUCLEOTIDE SEQUENCE [LARGE SCALE GENOMIC DNA]</scope>
    <source>
        <strain evidence="1 2">SY095</strain>
    </source>
</reference>
<dbReference type="RefSeq" id="WP_148808820.1">
    <property type="nucleotide sequence ID" value="NZ_CP042243.1"/>
</dbReference>
<evidence type="ECO:0000313" key="2">
    <source>
        <dbReference type="Proteomes" id="UP000324646"/>
    </source>
</evidence>
<name>A0A5C0SAR5_CRATE</name>
<dbReference type="Pfam" id="PF26128">
    <property type="entry name" value="Gad2"/>
    <property type="match status" value="1"/>
</dbReference>
<sequence length="323" mass="37279">MNSKAIKSVLAKKHKELCNSIKDENVRKLVEKNTIITGGCIVSLLNNEDVNDFDFYFRDKETTLAVSRYYVGRFNQRQNKSVASVVVGNHINRLEDMLAENEEEIKELEEKIVKRIPENSKVYDPDRIRVWVQSSGVAGEMQEEESLNQESFDLDKEEKESVTIEKYEPVWLSSNAITLKGKVQLIVRFYGEPNKIHENFDFVHCTCYWDSRTGKLELPSKALEAILTKQLIYVGSKYPLCSIIRTRKFIKRGYTINAGQYLKMAMQLNEFNLKDIDVLEDQLIGVDSAYFAALIEQIKTRQSNDPGFTWNLGYVTSIIDKIF</sequence>
<dbReference type="EMBL" id="CP042243">
    <property type="protein sequence ID" value="QEK11665.1"/>
    <property type="molecule type" value="Genomic_DNA"/>
</dbReference>
<dbReference type="AlphaFoldDB" id="A0A5C0SAR5"/>
<keyword evidence="2" id="KW-1185">Reference proteome</keyword>
<dbReference type="OrthoDB" id="2027605at2"/>
<accession>A0A5C0SAR5</accession>
<gene>
    <name evidence="1" type="ORF">FQB35_04420</name>
</gene>
<proteinExistence type="predicted"/>
<dbReference type="KEGG" id="crs:FQB35_04420"/>
<protein>
    <submittedName>
        <fullName evidence="1">Uncharacterized protein</fullName>
    </submittedName>
</protein>